<evidence type="ECO:0000313" key="1">
    <source>
        <dbReference type="EMBL" id="SEN96820.1"/>
    </source>
</evidence>
<keyword evidence="2" id="KW-1185">Reference proteome</keyword>
<dbReference type="EMBL" id="FOCO01000035">
    <property type="protein sequence ID" value="SEN96820.1"/>
    <property type="molecule type" value="Genomic_DNA"/>
</dbReference>
<gene>
    <name evidence="1" type="ORF">SAMN05216227_103527</name>
</gene>
<evidence type="ECO:0000313" key="2">
    <source>
        <dbReference type="Proteomes" id="UP000183002"/>
    </source>
</evidence>
<dbReference type="RefSeq" id="WP_050519349.1">
    <property type="nucleotide sequence ID" value="NZ_FOCO01000035.1"/>
</dbReference>
<dbReference type="STRING" id="1077947.SAMN05216227_103527"/>
<organism evidence="1 2">
    <name type="scientific">Pseudorhodobacter antarcticus</name>
    <dbReference type="NCBI Taxonomy" id="1077947"/>
    <lineage>
        <taxon>Bacteria</taxon>
        <taxon>Pseudomonadati</taxon>
        <taxon>Pseudomonadota</taxon>
        <taxon>Alphaproteobacteria</taxon>
        <taxon>Rhodobacterales</taxon>
        <taxon>Paracoccaceae</taxon>
        <taxon>Pseudorhodobacter</taxon>
    </lineage>
</organism>
<dbReference type="AlphaFoldDB" id="A0A1H8KV68"/>
<accession>A0A1H8KV68</accession>
<sequence>MPEVMDLRVTAADGRSVAFSFDQRLIVANAVQMRIAKQPIDTLVVTLATGVLDGSVIAVGRTMVKSNAKLPETAALCAQIEGE</sequence>
<proteinExistence type="predicted"/>
<reference evidence="1 2" key="1">
    <citation type="submission" date="2016-10" db="EMBL/GenBank/DDBJ databases">
        <authorList>
            <person name="de Groot N.N."/>
        </authorList>
    </citation>
    <scope>NUCLEOTIDE SEQUENCE [LARGE SCALE GENOMIC DNA]</scope>
    <source>
        <strain evidence="1 2">CGMCC 1.10836</strain>
    </source>
</reference>
<name>A0A1H8KV68_9RHOB</name>
<dbReference type="Proteomes" id="UP000183002">
    <property type="component" value="Unassembled WGS sequence"/>
</dbReference>
<protein>
    <submittedName>
        <fullName evidence="1">Uncharacterized protein</fullName>
    </submittedName>
</protein>